<evidence type="ECO:0000313" key="3">
    <source>
        <dbReference type="EMBL" id="NYI86043.1"/>
    </source>
</evidence>
<dbReference type="EMBL" id="JACCFJ010000001">
    <property type="protein sequence ID" value="NYI86043.1"/>
    <property type="molecule type" value="Genomic_DNA"/>
</dbReference>
<dbReference type="Proteomes" id="UP000587002">
    <property type="component" value="Unassembled WGS sequence"/>
</dbReference>
<organism evidence="3 4">
    <name type="scientific">Saccharopolyspora hordei</name>
    <dbReference type="NCBI Taxonomy" id="1838"/>
    <lineage>
        <taxon>Bacteria</taxon>
        <taxon>Bacillati</taxon>
        <taxon>Actinomycetota</taxon>
        <taxon>Actinomycetes</taxon>
        <taxon>Pseudonocardiales</taxon>
        <taxon>Pseudonocardiaceae</taxon>
        <taxon>Saccharopolyspora</taxon>
    </lineage>
</organism>
<evidence type="ECO:0000256" key="1">
    <source>
        <dbReference type="SAM" id="Phobius"/>
    </source>
</evidence>
<sequence length="110" mass="11716">MTYPYDPNHPPVLGYPPRNNGLAIASLCVSLAAIMTCYGALLVGPVGAVLGHVSLREIKRAPHLYHNRSMALAGIIIGWSVFALWALLITFVIMAATGVLGPDLESAFND</sequence>
<proteinExistence type="predicted"/>
<keyword evidence="1" id="KW-0472">Membrane</keyword>
<dbReference type="RefSeq" id="WP_179723865.1">
    <property type="nucleotide sequence ID" value="NZ_BAABFH010000001.1"/>
</dbReference>
<dbReference type="AlphaFoldDB" id="A0A853ATR4"/>
<evidence type="ECO:0000313" key="4">
    <source>
        <dbReference type="Proteomes" id="UP000587002"/>
    </source>
</evidence>
<keyword evidence="3" id="KW-0489">Methyltransferase</keyword>
<keyword evidence="3" id="KW-0808">Transferase</keyword>
<keyword evidence="1" id="KW-0812">Transmembrane</keyword>
<keyword evidence="4" id="KW-1185">Reference proteome</keyword>
<dbReference type="GO" id="GO:0032259">
    <property type="term" value="P:methylation"/>
    <property type="evidence" value="ECO:0007669"/>
    <property type="project" value="UniProtKB-KW"/>
</dbReference>
<gene>
    <name evidence="3" type="ORF">HNR68_004673</name>
</gene>
<evidence type="ECO:0000259" key="2">
    <source>
        <dbReference type="Pfam" id="PF13828"/>
    </source>
</evidence>
<protein>
    <submittedName>
        <fullName evidence="3">Tetrahydromethanopterin S-methyltransferase subunit B</fullName>
    </submittedName>
</protein>
<dbReference type="GO" id="GO:0008168">
    <property type="term" value="F:methyltransferase activity"/>
    <property type="evidence" value="ECO:0007669"/>
    <property type="project" value="UniProtKB-KW"/>
</dbReference>
<name>A0A853ATR4_9PSEU</name>
<dbReference type="Pfam" id="PF13828">
    <property type="entry name" value="DUF4190"/>
    <property type="match status" value="1"/>
</dbReference>
<feature type="transmembrane region" description="Helical" evidence="1">
    <location>
        <begin position="20"/>
        <end position="50"/>
    </location>
</feature>
<comment type="caution">
    <text evidence="3">The sequence shown here is derived from an EMBL/GenBank/DDBJ whole genome shotgun (WGS) entry which is preliminary data.</text>
</comment>
<dbReference type="InterPro" id="IPR025241">
    <property type="entry name" value="DUF4190"/>
</dbReference>
<feature type="domain" description="DUF4190" evidence="2">
    <location>
        <begin position="22"/>
        <end position="88"/>
    </location>
</feature>
<reference evidence="3 4" key="1">
    <citation type="submission" date="2020-07" db="EMBL/GenBank/DDBJ databases">
        <title>Sequencing the genomes of 1000 actinobacteria strains.</title>
        <authorList>
            <person name="Klenk H.-P."/>
        </authorList>
    </citation>
    <scope>NUCLEOTIDE SEQUENCE [LARGE SCALE GENOMIC DNA]</scope>
    <source>
        <strain evidence="3 4">DSM 44065</strain>
    </source>
</reference>
<keyword evidence="1" id="KW-1133">Transmembrane helix</keyword>
<accession>A0A853ATR4</accession>
<feature type="transmembrane region" description="Helical" evidence="1">
    <location>
        <begin position="71"/>
        <end position="100"/>
    </location>
</feature>